<evidence type="ECO:0000313" key="2">
    <source>
        <dbReference type="Proteomes" id="UP001206206"/>
    </source>
</evidence>
<dbReference type="InterPro" id="IPR019587">
    <property type="entry name" value="Polyketide_cyclase/dehydratase"/>
</dbReference>
<dbReference type="InterPro" id="IPR023393">
    <property type="entry name" value="START-like_dom_sf"/>
</dbReference>
<dbReference type="Gene3D" id="3.30.530.20">
    <property type="match status" value="1"/>
</dbReference>
<keyword evidence="2" id="KW-1185">Reference proteome</keyword>
<comment type="caution">
    <text evidence="1">The sequence shown here is derived from an EMBL/GenBank/DDBJ whole genome shotgun (WGS) entry which is preliminary data.</text>
</comment>
<name>A0ABT1PLS3_9ACTN</name>
<dbReference type="RefSeq" id="WP_255932484.1">
    <property type="nucleotide sequence ID" value="NZ_JANFNH010000062.1"/>
</dbReference>
<evidence type="ECO:0000313" key="1">
    <source>
        <dbReference type="EMBL" id="MCQ4046311.1"/>
    </source>
</evidence>
<sequence length="142" mass="14965">MAEVTAEARIAAPAARVWRQLTDFAAYGRWNATHNGFPKGGPDPLAVGAVYVENMKLMGFPAEVTWTVAELAPERALSTTGTGPMGVGLAMRYELVPDGDETTVRVVGGFTGAAVTLMAGRLKDSATTALNESLRELAVLVE</sequence>
<accession>A0ABT1PLS3</accession>
<protein>
    <submittedName>
        <fullName evidence="1">SRPBCC family protein</fullName>
    </submittedName>
</protein>
<gene>
    <name evidence="1" type="ORF">NON19_30755</name>
</gene>
<dbReference type="EMBL" id="JANFNH010000062">
    <property type="protein sequence ID" value="MCQ4046311.1"/>
    <property type="molecule type" value="Genomic_DNA"/>
</dbReference>
<organism evidence="1 2">
    <name type="scientific">Streptantibioticus rubrisoli</name>
    <dbReference type="NCBI Taxonomy" id="1387313"/>
    <lineage>
        <taxon>Bacteria</taxon>
        <taxon>Bacillati</taxon>
        <taxon>Actinomycetota</taxon>
        <taxon>Actinomycetes</taxon>
        <taxon>Kitasatosporales</taxon>
        <taxon>Streptomycetaceae</taxon>
        <taxon>Streptantibioticus</taxon>
    </lineage>
</organism>
<dbReference type="Proteomes" id="UP001206206">
    <property type="component" value="Unassembled WGS sequence"/>
</dbReference>
<proteinExistence type="predicted"/>
<dbReference type="SUPFAM" id="SSF55961">
    <property type="entry name" value="Bet v1-like"/>
    <property type="match status" value="1"/>
</dbReference>
<reference evidence="1 2" key="1">
    <citation type="submission" date="2022-06" db="EMBL/GenBank/DDBJ databases">
        <title>Draft genome sequence of type strain Streptomyces rubrisoli DSM 42083.</title>
        <authorList>
            <person name="Duangmal K."/>
            <person name="Klaysubun C."/>
        </authorList>
    </citation>
    <scope>NUCLEOTIDE SEQUENCE [LARGE SCALE GENOMIC DNA]</scope>
    <source>
        <strain evidence="1 2">DSM 42083</strain>
    </source>
</reference>
<dbReference type="Pfam" id="PF10604">
    <property type="entry name" value="Polyketide_cyc2"/>
    <property type="match status" value="1"/>
</dbReference>